<name>A0AAV4GKB4_9GAST</name>
<reference evidence="1 2" key="1">
    <citation type="journal article" date="2021" name="Elife">
        <title>Chloroplast acquisition without the gene transfer in kleptoplastic sea slugs, Plakobranchus ocellatus.</title>
        <authorList>
            <person name="Maeda T."/>
            <person name="Takahashi S."/>
            <person name="Yoshida T."/>
            <person name="Shimamura S."/>
            <person name="Takaki Y."/>
            <person name="Nagai Y."/>
            <person name="Toyoda A."/>
            <person name="Suzuki Y."/>
            <person name="Arimoto A."/>
            <person name="Ishii H."/>
            <person name="Satoh N."/>
            <person name="Nishiyama T."/>
            <person name="Hasebe M."/>
            <person name="Maruyama T."/>
            <person name="Minagawa J."/>
            <person name="Obokata J."/>
            <person name="Shigenobu S."/>
        </authorList>
    </citation>
    <scope>NUCLEOTIDE SEQUENCE [LARGE SCALE GENOMIC DNA]</scope>
</reference>
<protein>
    <submittedName>
        <fullName evidence="1">Uncharacterized protein</fullName>
    </submittedName>
</protein>
<organism evidence="1 2">
    <name type="scientific">Elysia marginata</name>
    <dbReference type="NCBI Taxonomy" id="1093978"/>
    <lineage>
        <taxon>Eukaryota</taxon>
        <taxon>Metazoa</taxon>
        <taxon>Spiralia</taxon>
        <taxon>Lophotrochozoa</taxon>
        <taxon>Mollusca</taxon>
        <taxon>Gastropoda</taxon>
        <taxon>Heterobranchia</taxon>
        <taxon>Euthyneura</taxon>
        <taxon>Panpulmonata</taxon>
        <taxon>Sacoglossa</taxon>
        <taxon>Placobranchoidea</taxon>
        <taxon>Plakobranchidae</taxon>
        <taxon>Elysia</taxon>
    </lineage>
</organism>
<proteinExistence type="predicted"/>
<accession>A0AAV4GKB4</accession>
<sequence>MLLAVLWGWMGYLKYYRFEVTAYVINHFNATRAYNSRFFARSSLTIALPGADLVERGNVRDHMFISDTFCHGVEGWGVCGLPAHPGKRSDRIGVETLKLAGISSATEGVLIERRQVEIPILRVCLEFGPRALFLIRHKNLFMPRFTFNSL</sequence>
<evidence type="ECO:0000313" key="2">
    <source>
        <dbReference type="Proteomes" id="UP000762676"/>
    </source>
</evidence>
<dbReference type="AlphaFoldDB" id="A0AAV4GKB4"/>
<dbReference type="Proteomes" id="UP000762676">
    <property type="component" value="Unassembled WGS sequence"/>
</dbReference>
<dbReference type="EMBL" id="BMAT01008481">
    <property type="protein sequence ID" value="GFR86153.1"/>
    <property type="molecule type" value="Genomic_DNA"/>
</dbReference>
<keyword evidence="2" id="KW-1185">Reference proteome</keyword>
<evidence type="ECO:0000313" key="1">
    <source>
        <dbReference type="EMBL" id="GFR86153.1"/>
    </source>
</evidence>
<gene>
    <name evidence="1" type="ORF">ElyMa_004192600</name>
</gene>
<comment type="caution">
    <text evidence="1">The sequence shown here is derived from an EMBL/GenBank/DDBJ whole genome shotgun (WGS) entry which is preliminary data.</text>
</comment>